<accession>A0A0P9RCB0</accession>
<dbReference type="EMBL" id="LJQI01000277">
    <property type="protein sequence ID" value="KPX26146.1"/>
    <property type="molecule type" value="Genomic_DNA"/>
</dbReference>
<gene>
    <name evidence="1" type="ORF">ALO70_02968</name>
</gene>
<evidence type="ECO:0000313" key="2">
    <source>
        <dbReference type="Proteomes" id="UP000050490"/>
    </source>
</evidence>
<dbReference type="RefSeq" id="WP_057421620.1">
    <property type="nucleotide sequence ID" value="NZ_LIID01000019.1"/>
</dbReference>
<comment type="caution">
    <text evidence="1">The sequence shown here is derived from an EMBL/GenBank/DDBJ whole genome shotgun (WGS) entry which is preliminary data.</text>
</comment>
<organism evidence="1 2">
    <name type="scientific">Pseudomonas amygdali pv. eriobotryae</name>
    <dbReference type="NCBI Taxonomy" id="129137"/>
    <lineage>
        <taxon>Bacteria</taxon>
        <taxon>Pseudomonadati</taxon>
        <taxon>Pseudomonadota</taxon>
        <taxon>Gammaproteobacteria</taxon>
        <taxon>Pseudomonadales</taxon>
        <taxon>Pseudomonadaceae</taxon>
        <taxon>Pseudomonas</taxon>
        <taxon>Pseudomonas amygdali</taxon>
    </lineage>
</organism>
<name>A0A0P9RCB0_PSEA0</name>
<evidence type="ECO:0000313" key="1">
    <source>
        <dbReference type="EMBL" id="KPX26146.1"/>
    </source>
</evidence>
<dbReference type="PATRIC" id="fig|129137.4.peg.4368"/>
<dbReference type="AlphaFoldDB" id="A0A0P9RCB0"/>
<dbReference type="Proteomes" id="UP000050490">
    <property type="component" value="Unassembled WGS sequence"/>
</dbReference>
<proteinExistence type="predicted"/>
<protein>
    <submittedName>
        <fullName evidence="1">Uncharacterized protein</fullName>
    </submittedName>
</protein>
<sequence>MTKTKQPTTKYEKIEKKAVLAVNAAFPPFINRLEYKLKKACTYRNFLLAPYDDDKSFFLALEKKLKLYIQTNKVWKLFLGHKKHKDKSAFQEAAAPLIAALKQNTFESLLQHSLPLLNDLYGVDRNRLKTILDMRDRDATLLVHKSAGKLIYDAFNTTDVDKHVSKLIAALSRPKVPKVKAYSKPVKGEPIQQVSRGSLTQLRMELLCVAEIERNTVTRSGVSPLQKGWEIGQTARFEDMTLCTYDDDLTAGTALRDNLYKYVLVNHAWDMVLKDFLDYNETNKEKIKLGTAIKVDLVGLLALSVMDLKINIPQLFKRYYNLSLEKQKAILDSDSKTASEIAGNLGMRLYFNFCEARLLSSIDLIIKEVRAKIIRGH</sequence>
<reference evidence="1 2" key="1">
    <citation type="submission" date="2015-09" db="EMBL/GenBank/DDBJ databases">
        <title>Genome announcement of multiple Pseudomonas syringae strains.</title>
        <authorList>
            <person name="Thakur S."/>
            <person name="Wang P.W."/>
            <person name="Gong Y."/>
            <person name="Weir B.S."/>
            <person name="Guttman D.S."/>
        </authorList>
    </citation>
    <scope>NUCLEOTIDE SEQUENCE [LARGE SCALE GENOMIC DNA]</scope>
    <source>
        <strain evidence="1 2">ICMP4455</strain>
    </source>
</reference>